<organism evidence="3 4">
    <name type="scientific">Cardiosporidium cionae</name>
    <dbReference type="NCBI Taxonomy" id="476202"/>
    <lineage>
        <taxon>Eukaryota</taxon>
        <taxon>Sar</taxon>
        <taxon>Alveolata</taxon>
        <taxon>Apicomplexa</taxon>
        <taxon>Aconoidasida</taxon>
        <taxon>Nephromycida</taxon>
        <taxon>Cardiosporidium</taxon>
    </lineage>
</organism>
<protein>
    <submittedName>
        <fullName evidence="3">Hypoxia- inducible factor prolyl hydroxylase (Phd2)</fullName>
    </submittedName>
</protein>
<dbReference type="Gene3D" id="2.60.120.620">
    <property type="entry name" value="q2cbj1_9rhob like domain"/>
    <property type="match status" value="1"/>
</dbReference>
<evidence type="ECO:0000313" key="3">
    <source>
        <dbReference type="EMBL" id="KAF8822379.1"/>
    </source>
</evidence>
<evidence type="ECO:0000256" key="1">
    <source>
        <dbReference type="ARBA" id="ARBA00022896"/>
    </source>
</evidence>
<accession>A0ABQ7JEI9</accession>
<dbReference type="PANTHER" id="PTHR12907:SF26">
    <property type="entry name" value="HIF PROLYL HYDROXYLASE, ISOFORM C"/>
    <property type="match status" value="1"/>
</dbReference>
<dbReference type="PANTHER" id="PTHR12907">
    <property type="entry name" value="EGL NINE HOMOLOG-RELATED"/>
    <property type="match status" value="1"/>
</dbReference>
<proteinExistence type="predicted"/>
<dbReference type="Pfam" id="PF13640">
    <property type="entry name" value="2OG-FeII_Oxy_3"/>
    <property type="match status" value="1"/>
</dbReference>
<evidence type="ECO:0000313" key="4">
    <source>
        <dbReference type="Proteomes" id="UP000823046"/>
    </source>
</evidence>
<keyword evidence="4" id="KW-1185">Reference proteome</keyword>
<comment type="caution">
    <text evidence="3">The sequence shown here is derived from an EMBL/GenBank/DDBJ whole genome shotgun (WGS) entry which is preliminary data.</text>
</comment>
<dbReference type="Proteomes" id="UP000823046">
    <property type="component" value="Unassembled WGS sequence"/>
</dbReference>
<evidence type="ECO:0000259" key="2">
    <source>
        <dbReference type="Pfam" id="PF13640"/>
    </source>
</evidence>
<name>A0ABQ7JEI9_9APIC</name>
<feature type="domain" description="Prolyl 4-hydroxylase alpha subunit Fe(2+) 2OG dioxygenase" evidence="2">
    <location>
        <begin position="284"/>
        <end position="341"/>
    </location>
</feature>
<dbReference type="EMBL" id="JADAQX010000059">
    <property type="protein sequence ID" value="KAF8822379.1"/>
    <property type="molecule type" value="Genomic_DNA"/>
</dbReference>
<dbReference type="InterPro" id="IPR051559">
    <property type="entry name" value="HIF_prolyl_hydroxylases"/>
</dbReference>
<sequence>MFPKDSAPWPSEVAISFLHACRDALTLPVKRDIERRVRSGSGTEHIGWQATSCCGAEAVDSSGRSIYHFKKEAGDKLGSMLDNLMSDSGLQMIMADVAERAAAVYEKVQKNGKAEINESLSEEEERQIRQEILKESIIRGAELHVSQEFTRKHYVMSRAGGLFANPNALREIESFDALNSKTILNLMEEGVGIQQQFLGKDLCQNIYKEMEFLEYNGSFNEMIQPQFQSIRNDQTCWMSSSDLDRFKQRGLKELFKKMSLLPYELNRKANLSLQMSWMFLLGYYSDKGAFYVKHMDNSYQGDMDNGRKITCIYYPNSIDRKQSDGGCLRFYQRQTRAMQSIASIDLSKLDANSTVRDINPQGDCLKSGHAS</sequence>
<dbReference type="InterPro" id="IPR044862">
    <property type="entry name" value="Pro_4_hyd_alph_FE2OG_OXY"/>
</dbReference>
<reference evidence="3 4" key="1">
    <citation type="journal article" date="2020" name="bioRxiv">
        <title>Metabolic contributions of an alphaproteobacterial endosymbiont in the apicomplexan Cardiosporidium cionae.</title>
        <authorList>
            <person name="Hunter E.S."/>
            <person name="Paight C.J."/>
            <person name="Lane C.E."/>
        </authorList>
    </citation>
    <scope>NUCLEOTIDE SEQUENCE [LARGE SCALE GENOMIC DNA]</scope>
    <source>
        <strain evidence="3">ESH_2018</strain>
    </source>
</reference>
<gene>
    <name evidence="3" type="ORF">IE077_003899</name>
</gene>
<keyword evidence="1" id="KW-0847">Vitamin C</keyword>